<dbReference type="Proteomes" id="UP001156215">
    <property type="component" value="Chromosome"/>
</dbReference>
<gene>
    <name evidence="7" type="ORF">NB640_06480</name>
</gene>
<protein>
    <submittedName>
        <fullName evidence="7">Aminopeptidase P family protein</fullName>
    </submittedName>
</protein>
<evidence type="ECO:0000256" key="1">
    <source>
        <dbReference type="ARBA" id="ARBA00008766"/>
    </source>
</evidence>
<reference evidence="7" key="1">
    <citation type="journal article" date="2022" name="Front. Microbiol.">
        <title>New perspectives on an old grouping: The genomic and phenotypic variability of Oxalobacter formigenes and the implications for calcium oxalate stone prevention.</title>
        <authorList>
            <person name="Chmiel J.A."/>
            <person name="Carr C."/>
            <person name="Stuivenberg G.A."/>
            <person name="Venema R."/>
            <person name="Chanyi R.M."/>
            <person name="Al K.F."/>
            <person name="Giguere D."/>
            <person name="Say H."/>
            <person name="Akouris P.P."/>
            <person name="Dominguez Romero S.A."/>
            <person name="Kwong A."/>
            <person name="Tai V."/>
            <person name="Koval S.F."/>
            <person name="Razvi H."/>
            <person name="Bjazevic J."/>
            <person name="Burton J.P."/>
        </authorList>
    </citation>
    <scope>NUCLEOTIDE SEQUENCE</scope>
    <source>
        <strain evidence="7">WoOx3</strain>
    </source>
</reference>
<evidence type="ECO:0000256" key="2">
    <source>
        <dbReference type="ARBA" id="ARBA00022723"/>
    </source>
</evidence>
<feature type="domain" description="Creatinase N-terminal" evidence="5">
    <location>
        <begin position="14"/>
        <end position="138"/>
    </location>
</feature>
<organism evidence="7 8">
    <name type="scientific">Oxalobacter vibrioformis</name>
    <dbReference type="NCBI Taxonomy" id="933080"/>
    <lineage>
        <taxon>Bacteria</taxon>
        <taxon>Pseudomonadati</taxon>
        <taxon>Pseudomonadota</taxon>
        <taxon>Betaproteobacteria</taxon>
        <taxon>Burkholderiales</taxon>
        <taxon>Oxalobacteraceae</taxon>
        <taxon>Oxalobacter</taxon>
    </lineage>
</organism>
<dbReference type="SUPFAM" id="SSF53092">
    <property type="entry name" value="Creatinase/prolidase N-terminal domain"/>
    <property type="match status" value="1"/>
</dbReference>
<dbReference type="Pfam" id="PF00557">
    <property type="entry name" value="Peptidase_M24"/>
    <property type="match status" value="1"/>
</dbReference>
<keyword evidence="8" id="KW-1185">Reference proteome</keyword>
<accession>A0A9E9LSR0</accession>
<evidence type="ECO:0000313" key="8">
    <source>
        <dbReference type="Proteomes" id="UP001156215"/>
    </source>
</evidence>
<keyword evidence="2" id="KW-0479">Metal-binding</keyword>
<dbReference type="RefSeq" id="WP_269307934.1">
    <property type="nucleotide sequence ID" value="NZ_CP098242.1"/>
</dbReference>
<dbReference type="InterPro" id="IPR000994">
    <property type="entry name" value="Pept_M24"/>
</dbReference>
<dbReference type="KEGG" id="ovb:NB640_06480"/>
<evidence type="ECO:0000259" key="6">
    <source>
        <dbReference type="Pfam" id="PF16188"/>
    </source>
</evidence>
<keyword evidence="7" id="KW-0031">Aminopeptidase</keyword>
<evidence type="ECO:0000313" key="7">
    <source>
        <dbReference type="EMBL" id="WAW08945.1"/>
    </source>
</evidence>
<evidence type="ECO:0000259" key="5">
    <source>
        <dbReference type="Pfam" id="PF01321"/>
    </source>
</evidence>
<keyword evidence="7" id="KW-0645">Protease</keyword>
<dbReference type="InterPro" id="IPR050422">
    <property type="entry name" value="X-Pro_aminopeptidase_P"/>
</dbReference>
<evidence type="ECO:0000256" key="3">
    <source>
        <dbReference type="ARBA" id="ARBA00022801"/>
    </source>
</evidence>
<dbReference type="GO" id="GO:0070006">
    <property type="term" value="F:metalloaminopeptidase activity"/>
    <property type="evidence" value="ECO:0007669"/>
    <property type="project" value="InterPro"/>
</dbReference>
<name>A0A9E9LSR0_9BURK</name>
<proteinExistence type="inferred from homology"/>
<evidence type="ECO:0000259" key="4">
    <source>
        <dbReference type="Pfam" id="PF00557"/>
    </source>
</evidence>
<feature type="domain" description="Peptidase M24" evidence="4">
    <location>
        <begin position="318"/>
        <end position="533"/>
    </location>
</feature>
<dbReference type="InterPro" id="IPR000587">
    <property type="entry name" value="Creatinase_N"/>
</dbReference>
<dbReference type="InterPro" id="IPR032416">
    <property type="entry name" value="Peptidase_M24_C"/>
</dbReference>
<dbReference type="InterPro" id="IPR036005">
    <property type="entry name" value="Creatinase/aminopeptidase-like"/>
</dbReference>
<keyword evidence="3" id="KW-0378">Hydrolase</keyword>
<feature type="domain" description="Peptidase M24 C-terminal" evidence="6">
    <location>
        <begin position="544"/>
        <end position="604"/>
    </location>
</feature>
<sequence length="611" mass="67207">MEVNPVSTAMIASRISRLRQAMKKAGIAAYIVLSSDPHLSEYLPLHWQSRQWLSGFDGSAGSLVVTDDFAGLWTDSRYWVQAEKQLSGTGIVLMRMPGSNPLAYAEWLSAHLDDGMTVALDGRLVSLATARQLKEKLLSSTLQLRMDCDLIDGLWQERPVLPSFPVYEHMAGMVALSRVEKLQLLRDSLSAAGATSHVISTLDDIAWLLNLRGADIAFNPLFISHLLVGTDQATLFIDRLKVPLKLQQQMASDGIVIQPYDSVVAALAALPAETVLLVDPRRITIGMFSAINSNIRIVESINPSVLLKSRKAQSEVAHIRQTMEQDGAALCEFFVWFEDAMEKGETITELTVAEKIEAYRKARPGFVSLSFDTIAGFNENGALPHYRATPDDFAVIDRPGLLLIDSGGQYPGGTTDITRVVPVGKPSPEQKQDYTLVLKGLIALSSICFPRAIRAAMLDAVARAPLWQHGLDYGHGTGHGIGYFLNVHEGPQSISYHAMPDVHTAMEEGMITSIEPGVYRPGQWGIRLENLVVNRKAETTAFGEYLNFETLTLCPFDARCIEVSLLTHAEIAWLNRYHIDVRQRLLPLLSDAAKAWLLSRTQPLAAQGLAG</sequence>
<dbReference type="SUPFAM" id="SSF55920">
    <property type="entry name" value="Creatinase/aminopeptidase"/>
    <property type="match status" value="1"/>
</dbReference>
<dbReference type="EMBL" id="CP098242">
    <property type="protein sequence ID" value="WAW08945.1"/>
    <property type="molecule type" value="Genomic_DNA"/>
</dbReference>
<dbReference type="Pfam" id="PF16188">
    <property type="entry name" value="Peptidase_M24_C"/>
    <property type="match status" value="1"/>
</dbReference>
<dbReference type="AlphaFoldDB" id="A0A9E9LSR0"/>
<dbReference type="InterPro" id="IPR029149">
    <property type="entry name" value="Creatin/AminoP/Spt16_N"/>
</dbReference>
<comment type="similarity">
    <text evidence="1">Belongs to the peptidase M24B family.</text>
</comment>
<dbReference type="Pfam" id="PF01321">
    <property type="entry name" value="Creatinase_N"/>
    <property type="match status" value="1"/>
</dbReference>
<dbReference type="Gene3D" id="3.90.230.10">
    <property type="entry name" value="Creatinase/methionine aminopeptidase superfamily"/>
    <property type="match status" value="1"/>
</dbReference>
<dbReference type="Pfam" id="PF16189">
    <property type="entry name" value="Creatinase_N_2"/>
    <property type="match status" value="1"/>
</dbReference>
<dbReference type="Gene3D" id="3.40.350.10">
    <property type="entry name" value="Creatinase/prolidase N-terminal domain"/>
    <property type="match status" value="2"/>
</dbReference>
<dbReference type="InterPro" id="IPR033740">
    <property type="entry name" value="Pept_M24B"/>
</dbReference>
<dbReference type="PANTHER" id="PTHR43763:SF6">
    <property type="entry name" value="XAA-PRO AMINOPEPTIDASE 1"/>
    <property type="match status" value="1"/>
</dbReference>
<dbReference type="FunFam" id="3.90.230.10:FF:000004">
    <property type="entry name" value="xaa-Pro aminopeptidase 1 isoform X1"/>
    <property type="match status" value="1"/>
</dbReference>
<dbReference type="CDD" id="cd01085">
    <property type="entry name" value="APP"/>
    <property type="match status" value="1"/>
</dbReference>
<dbReference type="PANTHER" id="PTHR43763">
    <property type="entry name" value="XAA-PRO AMINOPEPTIDASE 1"/>
    <property type="match status" value="1"/>
</dbReference>
<dbReference type="GO" id="GO:0005737">
    <property type="term" value="C:cytoplasm"/>
    <property type="evidence" value="ECO:0007669"/>
    <property type="project" value="UniProtKB-ARBA"/>
</dbReference>
<dbReference type="GO" id="GO:0046872">
    <property type="term" value="F:metal ion binding"/>
    <property type="evidence" value="ECO:0007669"/>
    <property type="project" value="UniProtKB-KW"/>
</dbReference>